<name>A0A1K1SJN6_9BACT</name>
<dbReference type="Pfam" id="PF07366">
    <property type="entry name" value="SnoaL"/>
    <property type="match status" value="1"/>
</dbReference>
<gene>
    <name evidence="1" type="ORF">SAMN05661012_05509</name>
</gene>
<dbReference type="EMBL" id="FPIZ01000024">
    <property type="protein sequence ID" value="SFW84271.1"/>
    <property type="molecule type" value="Genomic_DNA"/>
</dbReference>
<evidence type="ECO:0000313" key="2">
    <source>
        <dbReference type="Proteomes" id="UP000183788"/>
    </source>
</evidence>
<proteinExistence type="predicted"/>
<dbReference type="Proteomes" id="UP000183788">
    <property type="component" value="Unassembled WGS sequence"/>
</dbReference>
<sequence>MTRVLQLNHYTQGQYIKKIQYYHTCGYKLLTSGYILLSSLPDLCGTKTQIMDIEKNKAIIARFDQACIEQNNAALMDELVSDRVINHAAQPGKPNGKESFHHFLDALHAGLSGIKVTVLHQAAENDLVMTHKLISGMHTSHLFGVPASGQPISFEAIEIIRLENGKYAEHWVQSNMAAALGTLQGH</sequence>
<dbReference type="OrthoDB" id="7876517at2"/>
<dbReference type="InterPro" id="IPR009959">
    <property type="entry name" value="Cyclase_SnoaL-like"/>
</dbReference>
<dbReference type="InterPro" id="IPR032710">
    <property type="entry name" value="NTF2-like_dom_sf"/>
</dbReference>
<evidence type="ECO:0000313" key="1">
    <source>
        <dbReference type="EMBL" id="SFW84271.1"/>
    </source>
</evidence>
<dbReference type="SUPFAM" id="SSF54427">
    <property type="entry name" value="NTF2-like"/>
    <property type="match status" value="1"/>
</dbReference>
<dbReference type="AlphaFoldDB" id="A0A1K1SJN6"/>
<accession>A0A1K1SJN6</accession>
<dbReference type="GO" id="GO:0030638">
    <property type="term" value="P:polyketide metabolic process"/>
    <property type="evidence" value="ECO:0007669"/>
    <property type="project" value="InterPro"/>
</dbReference>
<dbReference type="PANTHER" id="PTHR38436">
    <property type="entry name" value="POLYKETIDE CYCLASE SNOAL-LIKE DOMAIN"/>
    <property type="match status" value="1"/>
</dbReference>
<dbReference type="PANTHER" id="PTHR38436:SF1">
    <property type="entry name" value="ESTER CYCLASE"/>
    <property type="match status" value="1"/>
</dbReference>
<dbReference type="STRING" id="1004.SAMN05661012_05509"/>
<dbReference type="Gene3D" id="3.10.450.50">
    <property type="match status" value="1"/>
</dbReference>
<protein>
    <submittedName>
        <fullName evidence="1">Predicted ester cyclase</fullName>
    </submittedName>
</protein>
<reference evidence="1 2" key="1">
    <citation type="submission" date="2016-11" db="EMBL/GenBank/DDBJ databases">
        <authorList>
            <person name="Jaros S."/>
            <person name="Januszkiewicz K."/>
            <person name="Wedrychowicz H."/>
        </authorList>
    </citation>
    <scope>NUCLEOTIDE SEQUENCE [LARGE SCALE GENOMIC DNA]</scope>
    <source>
        <strain evidence="1 2">DSM 784</strain>
    </source>
</reference>
<organism evidence="1 2">
    <name type="scientific">Chitinophaga sancti</name>
    <dbReference type="NCBI Taxonomy" id="1004"/>
    <lineage>
        <taxon>Bacteria</taxon>
        <taxon>Pseudomonadati</taxon>
        <taxon>Bacteroidota</taxon>
        <taxon>Chitinophagia</taxon>
        <taxon>Chitinophagales</taxon>
        <taxon>Chitinophagaceae</taxon>
        <taxon>Chitinophaga</taxon>
    </lineage>
</organism>